<feature type="region of interest" description="Disordered" evidence="4">
    <location>
        <begin position="80"/>
        <end position="111"/>
    </location>
</feature>
<evidence type="ECO:0000256" key="1">
    <source>
        <dbReference type="ARBA" id="ARBA00001957"/>
    </source>
</evidence>
<keyword evidence="2" id="KW-0596">Phosphopantetheine</keyword>
<dbReference type="InterPro" id="IPR001242">
    <property type="entry name" value="Condensation_dom"/>
</dbReference>
<comment type="caution">
    <text evidence="6">The sequence shown here is derived from an EMBL/GenBank/DDBJ whole genome shotgun (WGS) entry which is preliminary data.</text>
</comment>
<proteinExistence type="predicted"/>
<dbReference type="Gene3D" id="3.30.559.30">
    <property type="entry name" value="Nonribosomal peptide synthetase, condensation domain"/>
    <property type="match status" value="1"/>
</dbReference>
<dbReference type="Pfam" id="PF00501">
    <property type="entry name" value="AMP-binding"/>
    <property type="match status" value="1"/>
</dbReference>
<dbReference type="FunFam" id="3.30.300.30:FF:000010">
    <property type="entry name" value="Enterobactin synthetase component F"/>
    <property type="match status" value="1"/>
</dbReference>
<dbReference type="PROSITE" id="PS50075">
    <property type="entry name" value="CARRIER"/>
    <property type="match status" value="2"/>
</dbReference>
<dbReference type="SUPFAM" id="SSF52777">
    <property type="entry name" value="CoA-dependent acyltransferases"/>
    <property type="match status" value="2"/>
</dbReference>
<dbReference type="InterPro" id="IPR025110">
    <property type="entry name" value="AMP-bd_C"/>
</dbReference>
<dbReference type="Proteomes" id="UP000028480">
    <property type="component" value="Unassembled WGS sequence"/>
</dbReference>
<dbReference type="Pfam" id="PF00668">
    <property type="entry name" value="Condensation"/>
    <property type="match status" value="1"/>
</dbReference>
<dbReference type="GO" id="GO:0072330">
    <property type="term" value="P:monocarboxylic acid biosynthetic process"/>
    <property type="evidence" value="ECO:0007669"/>
    <property type="project" value="UniProtKB-ARBA"/>
</dbReference>
<evidence type="ECO:0000256" key="3">
    <source>
        <dbReference type="ARBA" id="ARBA00022553"/>
    </source>
</evidence>
<dbReference type="AlphaFoldDB" id="A0A077QBA5"/>
<dbReference type="SUPFAM" id="SSF47336">
    <property type="entry name" value="ACP-like"/>
    <property type="match status" value="2"/>
</dbReference>
<dbReference type="GO" id="GO:0003824">
    <property type="term" value="F:catalytic activity"/>
    <property type="evidence" value="ECO:0007669"/>
    <property type="project" value="InterPro"/>
</dbReference>
<dbReference type="InterPro" id="IPR010071">
    <property type="entry name" value="AA_adenyl_dom"/>
</dbReference>
<sequence length="1192" mass="133016">MTSTELKIALRNLVADISGIEKNDIAGDIPLFQLGLDPITLQQVQEAIERQFNLDLGHDYLAQVRPTLEEVAHTVGNLINTEQAKKPQPEPVADTSVNPHPANNNLPNNSLPLSSVQRRLYTLCQRDGGDLVYHITQTYLIEGALDIDRLERGFQQLIARHDSLRTGFTVDGEQIFQTVKAHVDAHIVRRKLPENGDIQALFHTLIQPFDLAEPPLIKLYLVELGRERHVMVWDIHHIVLDGLSGNIIFQELMQLYRGESLAPVRAQYRDYLSHEQAYLQSKLFTADETFWQQQFLASPPSLDLPLDKPRGKIQVLPGSHIYFDLSPSETAALHALARINGTSLFMVLLAAYYTLLHRLTHQEDMVIGIPSSGRTKENISDVVGMCVNTLAIRMAPQRSQTFSDFLAELKKHLFLCLDHQNYPFERLVEQNNVARNLYRSPIFDTIFAFENATDREFSLADLKFTELYLKTDVTMCDLTLETIAFEREIKCVLHYCTAFFNQETAERYAEYYQNILKAVVANPAIPLAEIDYLPAAEQKTLLQNWGRGPALPASQQCFHELFEEQVARAPDNIALVLDGDQLTYEQLNAKANRVAHYLRQRGIKPDMLVGLCLERSFDMIIGLLGIIKAGGAYVPIDPAYPRERIATLLAESGITLLLSQQHLYSKLPVTHQEIIFLDSDSNSLGQQGLLSGQPTDNIAKQAISLHANHLAYVIYTSGSTGKPKGVMIEHKGWVNLAKSQAMLFSVTPYSRGLQFASLSFDATAFELSMILAQGATLYLITESQQRSPEQLDSLVEKHQLTHVTLPPVLLPHLTIEKWRSVTTLLVAGEAISPNTAMAWAQGRQLINAYGPTETTVCATAGQLSHGKITIGKPLGNTLIRILDSGGRLVPVGVVGELCVGGTQLARGYLNDSAITARQFVAHALATDDLVTEAVNDVAARRLYRTGDLARWLPDGNIEFIGRIDSQVKVRGHRIELGEIETQLTRHPDIKDAIVIVRQEASGDKRLIAYFVAREGRHPPLEALLTHLEAALPHYMLPSALVMMERFPLTPNGKVDYHALPEADSQSRVHQSYEPPQGEIETFLAELWQELLEVEQVGRNDNFFQLGGHSILATQVIVRIRATLSIDVLTSVFFNSQTLAELAAQVTEIRKEQLINKLGDNSNRVAELLNVLASMPEGKVQDLLQQLKTEGKS</sequence>
<protein>
    <recommendedName>
        <fullName evidence="5">Carrier domain-containing protein</fullName>
    </recommendedName>
</protein>
<dbReference type="CDD" id="cd05930">
    <property type="entry name" value="A_NRPS"/>
    <property type="match status" value="1"/>
</dbReference>
<name>A0A077QBA5_XENBV</name>
<evidence type="ECO:0000256" key="2">
    <source>
        <dbReference type="ARBA" id="ARBA00022450"/>
    </source>
</evidence>
<dbReference type="InterPro" id="IPR006162">
    <property type="entry name" value="Ppantetheine_attach_site"/>
</dbReference>
<dbReference type="FunFam" id="1.10.1200.10:FF:000016">
    <property type="entry name" value="Non-ribosomal peptide synthase"/>
    <property type="match status" value="1"/>
</dbReference>
<dbReference type="PANTHER" id="PTHR45527:SF1">
    <property type="entry name" value="FATTY ACID SYNTHASE"/>
    <property type="match status" value="1"/>
</dbReference>
<dbReference type="GO" id="GO:0044550">
    <property type="term" value="P:secondary metabolite biosynthetic process"/>
    <property type="evidence" value="ECO:0007669"/>
    <property type="project" value="UniProtKB-ARBA"/>
</dbReference>
<dbReference type="HOGENOM" id="CLU_000022_2_4_6"/>
<dbReference type="FunFam" id="3.40.50.12780:FF:000012">
    <property type="entry name" value="Non-ribosomal peptide synthetase"/>
    <property type="match status" value="1"/>
</dbReference>
<dbReference type="EMBL" id="CBTB010000186">
    <property type="protein sequence ID" value="CDH33497.1"/>
    <property type="molecule type" value="Genomic_DNA"/>
</dbReference>
<dbReference type="SMART" id="SM00823">
    <property type="entry name" value="PKS_PP"/>
    <property type="match status" value="2"/>
</dbReference>
<dbReference type="PANTHER" id="PTHR45527">
    <property type="entry name" value="NONRIBOSOMAL PEPTIDE SYNTHETASE"/>
    <property type="match status" value="1"/>
</dbReference>
<dbReference type="SUPFAM" id="SSF56801">
    <property type="entry name" value="Acetyl-CoA synthetase-like"/>
    <property type="match status" value="1"/>
</dbReference>
<dbReference type="InterPro" id="IPR020806">
    <property type="entry name" value="PKS_PP-bd"/>
</dbReference>
<dbReference type="GO" id="GO:0005737">
    <property type="term" value="C:cytoplasm"/>
    <property type="evidence" value="ECO:0007669"/>
    <property type="project" value="TreeGrafter"/>
</dbReference>
<dbReference type="GO" id="GO:0043041">
    <property type="term" value="P:amino acid activation for nonribosomal peptide biosynthetic process"/>
    <property type="evidence" value="ECO:0007669"/>
    <property type="project" value="TreeGrafter"/>
</dbReference>
<dbReference type="NCBIfam" id="TIGR01733">
    <property type="entry name" value="AA-adenyl-dom"/>
    <property type="match status" value="1"/>
</dbReference>
<keyword evidence="3" id="KW-0597">Phosphoprotein</keyword>
<accession>A0A077QBA5</accession>
<dbReference type="Pfam" id="PF13193">
    <property type="entry name" value="AMP-binding_C"/>
    <property type="match status" value="1"/>
</dbReference>
<dbReference type="GO" id="GO:0031177">
    <property type="term" value="F:phosphopantetheine binding"/>
    <property type="evidence" value="ECO:0007669"/>
    <property type="project" value="InterPro"/>
</dbReference>
<dbReference type="InterPro" id="IPR045851">
    <property type="entry name" value="AMP-bd_C_sf"/>
</dbReference>
<organism evidence="6">
    <name type="scientific">Xenorhabdus bovienii str. Intermedium</name>
    <dbReference type="NCBI Taxonomy" id="1379677"/>
    <lineage>
        <taxon>Bacteria</taxon>
        <taxon>Pseudomonadati</taxon>
        <taxon>Pseudomonadota</taxon>
        <taxon>Gammaproteobacteria</taxon>
        <taxon>Enterobacterales</taxon>
        <taxon>Morganellaceae</taxon>
        <taxon>Xenorhabdus</taxon>
    </lineage>
</organism>
<comment type="cofactor">
    <cofactor evidence="1">
        <name>pantetheine 4'-phosphate</name>
        <dbReference type="ChEBI" id="CHEBI:47942"/>
    </cofactor>
</comment>
<feature type="domain" description="Carrier" evidence="5">
    <location>
        <begin position="1"/>
        <end position="79"/>
    </location>
</feature>
<dbReference type="Gene3D" id="3.30.300.30">
    <property type="match status" value="1"/>
</dbReference>
<dbReference type="Pfam" id="PF00550">
    <property type="entry name" value="PP-binding"/>
    <property type="match status" value="2"/>
</dbReference>
<feature type="compositionally biased region" description="Low complexity" evidence="4">
    <location>
        <begin position="98"/>
        <end position="111"/>
    </location>
</feature>
<dbReference type="RefSeq" id="WP_051875391.1">
    <property type="nucleotide sequence ID" value="NZ_CAWLWA010000186.1"/>
</dbReference>
<evidence type="ECO:0000256" key="4">
    <source>
        <dbReference type="SAM" id="MobiDB-lite"/>
    </source>
</evidence>
<dbReference type="CDD" id="cd19531">
    <property type="entry name" value="LCL_NRPS-like"/>
    <property type="match status" value="1"/>
</dbReference>
<dbReference type="InterPro" id="IPR000873">
    <property type="entry name" value="AMP-dep_synth/lig_dom"/>
</dbReference>
<dbReference type="Gene3D" id="1.10.1200.10">
    <property type="entry name" value="ACP-like"/>
    <property type="match status" value="2"/>
</dbReference>
<dbReference type="InterPro" id="IPR036736">
    <property type="entry name" value="ACP-like_sf"/>
</dbReference>
<dbReference type="Gene3D" id="3.40.50.980">
    <property type="match status" value="2"/>
</dbReference>
<feature type="domain" description="Carrier" evidence="5">
    <location>
        <begin position="1074"/>
        <end position="1149"/>
    </location>
</feature>
<dbReference type="FunFam" id="3.40.50.980:FF:000001">
    <property type="entry name" value="Non-ribosomal peptide synthetase"/>
    <property type="match status" value="1"/>
</dbReference>
<dbReference type="Gene3D" id="2.30.38.10">
    <property type="entry name" value="Luciferase, Domain 3"/>
    <property type="match status" value="1"/>
</dbReference>
<dbReference type="PROSITE" id="PS00455">
    <property type="entry name" value="AMP_BINDING"/>
    <property type="match status" value="1"/>
</dbReference>
<reference evidence="6" key="1">
    <citation type="submission" date="2013-07" db="EMBL/GenBank/DDBJ databases">
        <title>Sub-species coevolution in mutualistic symbiosis.</title>
        <authorList>
            <person name="Murfin K."/>
            <person name="Klassen J."/>
            <person name="Lee M."/>
            <person name="Forst S."/>
            <person name="Stock P."/>
            <person name="Goodrich-Blair H."/>
        </authorList>
    </citation>
    <scope>NUCLEOTIDE SEQUENCE [LARGE SCALE GENOMIC DNA]</scope>
    <source>
        <strain evidence="6">Intermedium</strain>
    </source>
</reference>
<evidence type="ECO:0000259" key="5">
    <source>
        <dbReference type="PROSITE" id="PS50075"/>
    </source>
</evidence>
<dbReference type="InterPro" id="IPR020845">
    <property type="entry name" value="AMP-binding_CS"/>
</dbReference>
<dbReference type="PROSITE" id="PS00012">
    <property type="entry name" value="PHOSPHOPANTETHEINE"/>
    <property type="match status" value="1"/>
</dbReference>
<evidence type="ECO:0000313" key="6">
    <source>
        <dbReference type="EMBL" id="CDH33497.1"/>
    </source>
</evidence>
<dbReference type="InterPro" id="IPR023213">
    <property type="entry name" value="CAT-like_dom_sf"/>
</dbReference>
<dbReference type="Gene3D" id="3.30.559.10">
    <property type="entry name" value="Chloramphenicol acetyltransferase-like domain"/>
    <property type="match status" value="1"/>
</dbReference>
<dbReference type="InterPro" id="IPR009081">
    <property type="entry name" value="PP-bd_ACP"/>
</dbReference>
<gene>
    <name evidence="6" type="ORF">XBI1_2660057</name>
</gene>